<dbReference type="InterPro" id="IPR014214">
    <property type="entry name" value="Dipicolinic_acid_synth_B"/>
</dbReference>
<dbReference type="Proteomes" id="UP000886787">
    <property type="component" value="Unassembled WGS sequence"/>
</dbReference>
<evidence type="ECO:0000313" key="2">
    <source>
        <dbReference type="EMBL" id="HIQ80486.1"/>
    </source>
</evidence>
<dbReference type="NCBIfam" id="NF006161">
    <property type="entry name" value="PRK08305.1"/>
    <property type="match status" value="1"/>
</dbReference>
<dbReference type="Pfam" id="PF02441">
    <property type="entry name" value="Flavoprotein"/>
    <property type="match status" value="1"/>
</dbReference>
<comment type="caution">
    <text evidence="2">The sequence shown here is derived from an EMBL/GenBank/DDBJ whole genome shotgun (WGS) entry which is preliminary data.</text>
</comment>
<dbReference type="InterPro" id="IPR003382">
    <property type="entry name" value="Flavoprotein"/>
</dbReference>
<dbReference type="AlphaFoldDB" id="A0A9D0ZHU3"/>
<name>A0A9D0ZHU3_9FIRM</name>
<dbReference type="InterPro" id="IPR036551">
    <property type="entry name" value="Flavin_trans-like"/>
</dbReference>
<dbReference type="Gene3D" id="3.40.50.1950">
    <property type="entry name" value="Flavin prenyltransferase-like"/>
    <property type="match status" value="1"/>
</dbReference>
<accession>A0A9D0ZHU3</accession>
<sequence>MSKTTVGFALCGSFCTFSKAIKEMEHLTEAGYDIIPIMSQTAYETDTRFGKAEEIQKNIEAICGKKIIHTIAEAEPVGPKKMCDIIAVCPCTGNTLAKIANAVTDTPVTMAVKSHLRIGRPVLLTLASNDALGASAQNIGKALNTKHIYFTPLSQDDPQNKPNSLVAHFNKLEQSLVLALQEKQIQPVFC</sequence>
<dbReference type="SUPFAM" id="SSF52507">
    <property type="entry name" value="Homo-oligomeric flavin-containing Cys decarboxylases, HFCD"/>
    <property type="match status" value="1"/>
</dbReference>
<evidence type="ECO:0000259" key="1">
    <source>
        <dbReference type="Pfam" id="PF02441"/>
    </source>
</evidence>
<dbReference type="GO" id="GO:0003824">
    <property type="term" value="F:catalytic activity"/>
    <property type="evidence" value="ECO:0007669"/>
    <property type="project" value="InterPro"/>
</dbReference>
<gene>
    <name evidence="2" type="ORF">IAD32_04285</name>
</gene>
<protein>
    <submittedName>
        <fullName evidence="2">Dipicolinate synthase subunit B</fullName>
    </submittedName>
</protein>
<proteinExistence type="predicted"/>
<dbReference type="NCBIfam" id="TIGR02852">
    <property type="entry name" value="spore_dpaB"/>
    <property type="match status" value="1"/>
</dbReference>
<dbReference type="EMBL" id="DVFW01000024">
    <property type="protein sequence ID" value="HIQ80486.1"/>
    <property type="molecule type" value="Genomic_DNA"/>
</dbReference>
<feature type="domain" description="Flavoprotein" evidence="1">
    <location>
        <begin position="6"/>
        <end position="167"/>
    </location>
</feature>
<evidence type="ECO:0000313" key="3">
    <source>
        <dbReference type="Proteomes" id="UP000886787"/>
    </source>
</evidence>
<reference evidence="2" key="2">
    <citation type="journal article" date="2021" name="PeerJ">
        <title>Extensive microbial diversity within the chicken gut microbiome revealed by metagenomics and culture.</title>
        <authorList>
            <person name="Gilroy R."/>
            <person name="Ravi A."/>
            <person name="Getino M."/>
            <person name="Pursley I."/>
            <person name="Horton D.L."/>
            <person name="Alikhan N.F."/>
            <person name="Baker D."/>
            <person name="Gharbi K."/>
            <person name="Hall N."/>
            <person name="Watson M."/>
            <person name="Adriaenssens E.M."/>
            <person name="Foster-Nyarko E."/>
            <person name="Jarju S."/>
            <person name="Secka A."/>
            <person name="Antonio M."/>
            <person name="Oren A."/>
            <person name="Chaudhuri R.R."/>
            <person name="La Ragione R."/>
            <person name="Hildebrand F."/>
            <person name="Pallen M.J."/>
        </authorList>
    </citation>
    <scope>NUCLEOTIDE SEQUENCE</scope>
    <source>
        <strain evidence="2">ChiSjej1B19-3389</strain>
    </source>
</reference>
<dbReference type="PIRSF" id="PIRSF001390">
    <property type="entry name" value="Dipicolinate_synth_subunit_B"/>
    <property type="match status" value="1"/>
</dbReference>
<reference evidence="2" key="1">
    <citation type="submission" date="2020-10" db="EMBL/GenBank/DDBJ databases">
        <authorList>
            <person name="Gilroy R."/>
        </authorList>
    </citation>
    <scope>NUCLEOTIDE SEQUENCE</scope>
    <source>
        <strain evidence="2">ChiSjej1B19-3389</strain>
    </source>
</reference>
<organism evidence="2 3">
    <name type="scientific">Candidatus Scatavimonas merdigallinarum</name>
    <dbReference type="NCBI Taxonomy" id="2840914"/>
    <lineage>
        <taxon>Bacteria</taxon>
        <taxon>Bacillati</taxon>
        <taxon>Bacillota</taxon>
        <taxon>Clostridia</taxon>
        <taxon>Eubacteriales</taxon>
        <taxon>Oscillospiraceae</taxon>
        <taxon>Oscillospiraceae incertae sedis</taxon>
        <taxon>Candidatus Scatavimonas</taxon>
    </lineage>
</organism>